<keyword evidence="3" id="KW-1185">Reference proteome</keyword>
<feature type="chain" id="PRO_5012975925" evidence="1">
    <location>
        <begin position="19"/>
        <end position="192"/>
    </location>
</feature>
<comment type="caution">
    <text evidence="2">The sequence shown here is derived from an EMBL/GenBank/DDBJ whole genome shotgun (WGS) entry which is preliminary data.</text>
</comment>
<dbReference type="OrthoDB" id="5801062at2759"/>
<protein>
    <submittedName>
        <fullName evidence="2">Uncharacterized protein</fullName>
    </submittedName>
</protein>
<evidence type="ECO:0000313" key="2">
    <source>
        <dbReference type="EMBL" id="GAV72748.1"/>
    </source>
</evidence>
<dbReference type="InParanoid" id="A0A1Q3BY14"/>
<keyword evidence="1" id="KW-0732">Signal</keyword>
<evidence type="ECO:0000313" key="3">
    <source>
        <dbReference type="Proteomes" id="UP000187406"/>
    </source>
</evidence>
<dbReference type="PANTHER" id="PTHR15107:SF0">
    <property type="entry name" value="DNA ENDONUCLEASE ACTIVATOR CTP1 C-TERMINAL DOMAIN-CONTAINING PROTEIN"/>
    <property type="match status" value="1"/>
</dbReference>
<reference evidence="3" key="1">
    <citation type="submission" date="2016-04" db="EMBL/GenBank/DDBJ databases">
        <title>Cephalotus genome sequencing.</title>
        <authorList>
            <person name="Fukushima K."/>
            <person name="Hasebe M."/>
            <person name="Fang X."/>
        </authorList>
    </citation>
    <scope>NUCLEOTIDE SEQUENCE [LARGE SCALE GENOMIC DNA]</scope>
    <source>
        <strain evidence="3">cv. St1</strain>
    </source>
</reference>
<organism evidence="2 3">
    <name type="scientific">Cephalotus follicularis</name>
    <name type="common">Albany pitcher plant</name>
    <dbReference type="NCBI Taxonomy" id="3775"/>
    <lineage>
        <taxon>Eukaryota</taxon>
        <taxon>Viridiplantae</taxon>
        <taxon>Streptophyta</taxon>
        <taxon>Embryophyta</taxon>
        <taxon>Tracheophyta</taxon>
        <taxon>Spermatophyta</taxon>
        <taxon>Magnoliopsida</taxon>
        <taxon>eudicotyledons</taxon>
        <taxon>Gunneridae</taxon>
        <taxon>Pentapetalae</taxon>
        <taxon>rosids</taxon>
        <taxon>fabids</taxon>
        <taxon>Oxalidales</taxon>
        <taxon>Cephalotaceae</taxon>
        <taxon>Cephalotus</taxon>
    </lineage>
</organism>
<proteinExistence type="predicted"/>
<dbReference type="STRING" id="3775.A0A1Q3BY14"/>
<accession>A0A1Q3BY14</accession>
<dbReference type="AlphaFoldDB" id="A0A1Q3BY14"/>
<dbReference type="GO" id="GO:0003684">
    <property type="term" value="F:damaged DNA binding"/>
    <property type="evidence" value="ECO:0007669"/>
    <property type="project" value="TreeGrafter"/>
</dbReference>
<dbReference type="PANTHER" id="PTHR15107">
    <property type="entry name" value="RETINOBLASTOMA BINDING PROTEIN 8"/>
    <property type="match status" value="1"/>
</dbReference>
<dbReference type="Proteomes" id="UP000187406">
    <property type="component" value="Unassembled WGS sequence"/>
</dbReference>
<feature type="signal peptide" evidence="1">
    <location>
        <begin position="1"/>
        <end position="18"/>
    </location>
</feature>
<sequence length="192" mass="21610">MGTLHSVIPFFFINFMLSAISDLENTALDVPMVACDLEKVKNEINFNKKLEDEKGFKSIQTYTSHSSNPDFLVVPKCPSNSGTAPVIGTKRPAASWRETWSHLCQGGLHPHDDFLDTPFENIRGNLNEAMKEEAYEFPAPVLNCMNVDNSDDETQYINLHPSLQQKQAAAQVAGKSSFKYMEPVRKKAEWEI</sequence>
<gene>
    <name evidence="2" type="ORF">CFOL_v3_16236</name>
</gene>
<dbReference type="InterPro" id="IPR033316">
    <property type="entry name" value="RBBP8-like"/>
</dbReference>
<dbReference type="GO" id="GO:0010792">
    <property type="term" value="P:DNA double-strand break processing involved in repair via single-strand annealing"/>
    <property type="evidence" value="ECO:0007669"/>
    <property type="project" value="TreeGrafter"/>
</dbReference>
<name>A0A1Q3BY14_CEPFO</name>
<evidence type="ECO:0000256" key="1">
    <source>
        <dbReference type="SAM" id="SignalP"/>
    </source>
</evidence>
<dbReference type="EMBL" id="BDDD01001039">
    <property type="protein sequence ID" value="GAV72748.1"/>
    <property type="molecule type" value="Genomic_DNA"/>
</dbReference>